<evidence type="ECO:0000313" key="3">
    <source>
        <dbReference type="Proteomes" id="UP000290189"/>
    </source>
</evidence>
<evidence type="ECO:0000313" key="2">
    <source>
        <dbReference type="EMBL" id="SPQ93884.1"/>
    </source>
</evidence>
<name>A0A3P3Y1E3_PLABS</name>
<dbReference type="EMBL" id="OVEO01000002">
    <property type="protein sequence ID" value="SPQ93884.1"/>
    <property type="molecule type" value="Genomic_DNA"/>
</dbReference>
<protein>
    <recommendedName>
        <fullName evidence="1">UBA domain-containing protein</fullName>
    </recommendedName>
</protein>
<dbReference type="Pfam" id="PF22562">
    <property type="entry name" value="UBA_7"/>
    <property type="match status" value="1"/>
</dbReference>
<dbReference type="CDD" id="cd17039">
    <property type="entry name" value="Ubl_ubiquitin_like"/>
    <property type="match status" value="1"/>
</dbReference>
<organism evidence="2 3">
    <name type="scientific">Plasmodiophora brassicae</name>
    <name type="common">Clubroot disease agent</name>
    <dbReference type="NCBI Taxonomy" id="37360"/>
    <lineage>
        <taxon>Eukaryota</taxon>
        <taxon>Sar</taxon>
        <taxon>Rhizaria</taxon>
        <taxon>Endomyxa</taxon>
        <taxon>Phytomyxea</taxon>
        <taxon>Plasmodiophorida</taxon>
        <taxon>Plasmodiophoridae</taxon>
        <taxon>Plasmodiophora</taxon>
    </lineage>
</organism>
<dbReference type="SUPFAM" id="SSF54236">
    <property type="entry name" value="Ubiquitin-like"/>
    <property type="match status" value="1"/>
</dbReference>
<feature type="domain" description="UBA" evidence="1">
    <location>
        <begin position="155"/>
        <end position="197"/>
    </location>
</feature>
<dbReference type="InterPro" id="IPR029071">
    <property type="entry name" value="Ubiquitin-like_domsf"/>
</dbReference>
<evidence type="ECO:0000259" key="1">
    <source>
        <dbReference type="PROSITE" id="PS50030"/>
    </source>
</evidence>
<dbReference type="Gene3D" id="1.10.8.10">
    <property type="entry name" value="DNA helicase RuvA subunit, C-terminal domain"/>
    <property type="match status" value="1"/>
</dbReference>
<keyword evidence="2" id="KW-0496">Mitochondrion</keyword>
<gene>
    <name evidence="2" type="ORF">PLBR_LOCUS1099</name>
</gene>
<dbReference type="SUPFAM" id="SSF46934">
    <property type="entry name" value="UBA-like"/>
    <property type="match status" value="1"/>
</dbReference>
<dbReference type="InterPro" id="IPR009060">
    <property type="entry name" value="UBA-like_sf"/>
</dbReference>
<dbReference type="GO" id="GO:0000151">
    <property type="term" value="C:ubiquitin ligase complex"/>
    <property type="evidence" value="ECO:0007669"/>
    <property type="project" value="TreeGrafter"/>
</dbReference>
<proteinExistence type="predicted"/>
<dbReference type="PANTHER" id="PTHR46738:SF1">
    <property type="entry name" value="UBIQUITIN-ASSOCIATED DOMAIN-CONTAINING PROTEIN 1"/>
    <property type="match status" value="1"/>
</dbReference>
<accession>A0A3P3Y1E3</accession>
<dbReference type="InterPro" id="IPR052476">
    <property type="entry name" value="UBAC1"/>
</dbReference>
<dbReference type="SMART" id="SM00165">
    <property type="entry name" value="UBA"/>
    <property type="match status" value="1"/>
</dbReference>
<sequence>MPFTVLAKSLTGAVFPITLETGTASVADLRAAIVKRLGVPLPPDALQVWYDGAPLDRAEQSMRAAGIGSGDSVVVCLGKPLPRALVRPTTTTKRSKKASDDVLDPFTPQPRLVDRMRQIIAKRQLLSDIPPDLQRLLRSVDVQEADVVSSADLHHIDPQHEYVAQLQRMGFSYSASVKALIVNMYDIERALNWLLEHSSDPDLHVPLSDVSLRRLSESDADRRDDDSRILASP</sequence>
<dbReference type="PROSITE" id="PS50030">
    <property type="entry name" value="UBA"/>
    <property type="match status" value="1"/>
</dbReference>
<reference evidence="2 3" key="1">
    <citation type="submission" date="2018-03" db="EMBL/GenBank/DDBJ databases">
        <authorList>
            <person name="Fogelqvist J."/>
        </authorList>
    </citation>
    <scope>NUCLEOTIDE SEQUENCE [LARGE SCALE GENOMIC DNA]</scope>
</reference>
<dbReference type="Proteomes" id="UP000290189">
    <property type="component" value="Unassembled WGS sequence"/>
</dbReference>
<dbReference type="PANTHER" id="PTHR46738">
    <property type="entry name" value="UBIQUITIN-ASSOCIATED DOMAIN-CONTAINING PROTEIN 1"/>
    <property type="match status" value="1"/>
</dbReference>
<dbReference type="AlphaFoldDB" id="A0A3P3Y1E3"/>
<dbReference type="InterPro" id="IPR015940">
    <property type="entry name" value="UBA"/>
</dbReference>
<geneLocation type="mitochondrion" evidence="2"/>